<evidence type="ECO:0000313" key="2">
    <source>
        <dbReference type="EMBL" id="CAI6361378.1"/>
    </source>
</evidence>
<protein>
    <submittedName>
        <fullName evidence="2">Uncharacterized protein</fullName>
    </submittedName>
</protein>
<name>A0AAV0X057_9HEMI</name>
<organism evidence="2 3">
    <name type="scientific">Macrosiphum euphorbiae</name>
    <name type="common">potato aphid</name>
    <dbReference type="NCBI Taxonomy" id="13131"/>
    <lineage>
        <taxon>Eukaryota</taxon>
        <taxon>Metazoa</taxon>
        <taxon>Ecdysozoa</taxon>
        <taxon>Arthropoda</taxon>
        <taxon>Hexapoda</taxon>
        <taxon>Insecta</taxon>
        <taxon>Pterygota</taxon>
        <taxon>Neoptera</taxon>
        <taxon>Paraneoptera</taxon>
        <taxon>Hemiptera</taxon>
        <taxon>Sternorrhyncha</taxon>
        <taxon>Aphidomorpha</taxon>
        <taxon>Aphidoidea</taxon>
        <taxon>Aphididae</taxon>
        <taxon>Macrosiphini</taxon>
        <taxon>Macrosiphum</taxon>
    </lineage>
</organism>
<reference evidence="2 3" key="1">
    <citation type="submission" date="2023-01" db="EMBL/GenBank/DDBJ databases">
        <authorList>
            <person name="Whitehead M."/>
        </authorList>
    </citation>
    <scope>NUCLEOTIDE SEQUENCE [LARGE SCALE GENOMIC DNA]</scope>
</reference>
<proteinExistence type="predicted"/>
<sequence>MLVQIPLTRLRNTLNKLELTAIDDLLPTEQRRKIAMFYRQEEAKRTQYSLEPVYVIPPTVVAQRRPSATEMTWVEFLKCWEKTPDTLKTPPIIQKVTSTTQEENEMTETSSQHSETESEVIIERIREMITNKPEAIREIRQRLWETKKYLKEFQNVSNIRLKRLLYKVKTKATREYKRQNKR</sequence>
<comment type="caution">
    <text evidence="2">The sequence shown here is derived from an EMBL/GenBank/DDBJ whole genome shotgun (WGS) entry which is preliminary data.</text>
</comment>
<evidence type="ECO:0000313" key="3">
    <source>
        <dbReference type="Proteomes" id="UP001160148"/>
    </source>
</evidence>
<accession>A0AAV0X057</accession>
<evidence type="ECO:0000256" key="1">
    <source>
        <dbReference type="SAM" id="MobiDB-lite"/>
    </source>
</evidence>
<gene>
    <name evidence="2" type="ORF">MEUPH1_LOCUS16568</name>
</gene>
<dbReference type="AlphaFoldDB" id="A0AAV0X057"/>
<keyword evidence="3" id="KW-1185">Reference proteome</keyword>
<dbReference type="EMBL" id="CARXXK010000003">
    <property type="protein sequence ID" value="CAI6361378.1"/>
    <property type="molecule type" value="Genomic_DNA"/>
</dbReference>
<feature type="region of interest" description="Disordered" evidence="1">
    <location>
        <begin position="99"/>
        <end position="118"/>
    </location>
</feature>
<dbReference type="Proteomes" id="UP001160148">
    <property type="component" value="Unassembled WGS sequence"/>
</dbReference>